<sequence>MVELLGLYEIIVISRAFTIKMKESLTIVITGITKGLGKALGEELIKKGHKIIGCGRSVQEIEKLNHLYPDHDFDVVDLSNNQQVQIWINRVIEQWGSPDFLINNAAIINQPLPLWEISEEDFIQLTDININGVVRTIRGFLPAMMAEKKGIIVNFSSGWGRSTSPEVVPYCTSKWAIEGLSQGLAQEVPKGIGIIALNPGIINTEMLQTCWGENASGFESPKEWSKKAAPFILNLTAKNNGQSLTVS</sequence>
<dbReference type="EMBL" id="CP000806">
    <property type="protein sequence ID" value="ACB53582.1"/>
    <property type="molecule type" value="Genomic_DNA"/>
</dbReference>
<evidence type="ECO:0000313" key="4">
    <source>
        <dbReference type="Proteomes" id="UP000001203"/>
    </source>
</evidence>
<dbReference type="OrthoDB" id="9775296at2"/>
<dbReference type="PANTHER" id="PTHR45267:SF2">
    <property type="entry name" value="NADPH-DEPENDENT PTERIN ALDEHYDE REDUCTASE"/>
    <property type="match status" value="1"/>
</dbReference>
<dbReference type="Gene3D" id="3.40.50.720">
    <property type="entry name" value="NAD(P)-binding Rossmann-like Domain"/>
    <property type="match status" value="1"/>
</dbReference>
<dbReference type="GO" id="GO:0005829">
    <property type="term" value="C:cytosol"/>
    <property type="evidence" value="ECO:0007669"/>
    <property type="project" value="TreeGrafter"/>
</dbReference>
<dbReference type="eggNOG" id="COG1028">
    <property type="taxonomic scope" value="Bacteria"/>
</dbReference>
<dbReference type="InterPro" id="IPR020904">
    <property type="entry name" value="Sc_DH/Rdtase_CS"/>
</dbReference>
<reference evidence="3 4" key="1">
    <citation type="journal article" date="2008" name="Proc. Natl. Acad. Sci. U.S.A.">
        <title>The genome of Cyanothece 51142, a unicellular diazotrophic cyanobacterium important in the marine nitrogen cycle.</title>
        <authorList>
            <person name="Welsh E.A."/>
            <person name="Liberton M."/>
            <person name="Stoeckel J."/>
            <person name="Loh T."/>
            <person name="Elvitigala T."/>
            <person name="Wang C."/>
            <person name="Wollam A."/>
            <person name="Fulton R.S."/>
            <person name="Clifton S.W."/>
            <person name="Jacobs J.M."/>
            <person name="Aurora R."/>
            <person name="Ghosh B.K."/>
            <person name="Sherman L.A."/>
            <person name="Smith R.D."/>
            <person name="Wilson R.K."/>
            <person name="Pakrasi H.B."/>
        </authorList>
    </citation>
    <scope>NUCLEOTIDE SEQUENCE [LARGE SCALE GENOMIC DNA]</scope>
    <source>
        <strain evidence="4">ATCC 51142 / BH68</strain>
    </source>
</reference>
<organism evidence="3 4">
    <name type="scientific">Crocosphaera subtropica (strain ATCC 51142 / BH68)</name>
    <name type="common">Cyanothece sp. (strain ATCC 51142)</name>
    <dbReference type="NCBI Taxonomy" id="43989"/>
    <lineage>
        <taxon>Bacteria</taxon>
        <taxon>Bacillati</taxon>
        <taxon>Cyanobacteriota</taxon>
        <taxon>Cyanophyceae</taxon>
        <taxon>Oscillatoriophycideae</taxon>
        <taxon>Chroococcales</taxon>
        <taxon>Aphanothecaceae</taxon>
        <taxon>Crocosphaera</taxon>
        <taxon>Crocosphaera subtropica</taxon>
    </lineage>
</organism>
<dbReference type="HOGENOM" id="CLU_010194_2_10_3"/>
<dbReference type="InterPro" id="IPR036291">
    <property type="entry name" value="NAD(P)-bd_dom_sf"/>
</dbReference>
<name>B1WSK3_CROS5</name>
<evidence type="ECO:0000256" key="1">
    <source>
        <dbReference type="ARBA" id="ARBA00006484"/>
    </source>
</evidence>
<dbReference type="PRINTS" id="PR00081">
    <property type="entry name" value="GDHRDH"/>
</dbReference>
<keyword evidence="4" id="KW-1185">Reference proteome</keyword>
<dbReference type="STRING" id="43989.cce_4234"/>
<dbReference type="Pfam" id="PF00106">
    <property type="entry name" value="adh_short"/>
    <property type="match status" value="1"/>
</dbReference>
<dbReference type="PRINTS" id="PR00080">
    <property type="entry name" value="SDRFAMILY"/>
</dbReference>
<dbReference type="SUPFAM" id="SSF51735">
    <property type="entry name" value="NAD(P)-binding Rossmann-fold domains"/>
    <property type="match status" value="1"/>
</dbReference>
<dbReference type="KEGG" id="cyt:cce_4234"/>
<evidence type="ECO:0000313" key="3">
    <source>
        <dbReference type="EMBL" id="ACB53582.1"/>
    </source>
</evidence>
<evidence type="ECO:0000256" key="2">
    <source>
        <dbReference type="RuleBase" id="RU000363"/>
    </source>
</evidence>
<proteinExistence type="inferred from homology"/>
<accession>B1WSK3</accession>
<dbReference type="InterPro" id="IPR053241">
    <property type="entry name" value="NADPH_pterin_aldehyde_rdct"/>
</dbReference>
<dbReference type="Proteomes" id="UP000001203">
    <property type="component" value="Chromosome circular"/>
</dbReference>
<dbReference type="GO" id="GO:0016616">
    <property type="term" value="F:oxidoreductase activity, acting on the CH-OH group of donors, NAD or NADP as acceptor"/>
    <property type="evidence" value="ECO:0007669"/>
    <property type="project" value="TreeGrafter"/>
</dbReference>
<dbReference type="PROSITE" id="PS00061">
    <property type="entry name" value="ADH_SHORT"/>
    <property type="match status" value="1"/>
</dbReference>
<dbReference type="AlphaFoldDB" id="B1WSK3"/>
<comment type="similarity">
    <text evidence="1 2">Belongs to the short-chain dehydrogenases/reductases (SDR) family.</text>
</comment>
<protein>
    <submittedName>
        <fullName evidence="3">Short-chain dehydrogenase/reductase SDR</fullName>
    </submittedName>
</protein>
<dbReference type="PANTHER" id="PTHR45267">
    <property type="match status" value="1"/>
</dbReference>
<dbReference type="InterPro" id="IPR002347">
    <property type="entry name" value="SDR_fam"/>
</dbReference>
<gene>
    <name evidence="3" type="ordered locus">cce_4234</name>
</gene>